<gene>
    <name evidence="7" type="ORF">JCM19301_1551</name>
    <name evidence="8" type="ORF">JCM19302_96</name>
</gene>
<evidence type="ECO:0000313" key="7">
    <source>
        <dbReference type="EMBL" id="GAL68812.1"/>
    </source>
</evidence>
<evidence type="ECO:0000259" key="6">
    <source>
        <dbReference type="Pfam" id="PF07980"/>
    </source>
</evidence>
<reference evidence="9 10" key="1">
    <citation type="journal article" date="2014" name="Genome Announc.">
        <title>Draft Genome Sequence of Marine Flavobacterium Jejuia pallidilutea Strain 11shimoA1 and Pigmentation Mutants.</title>
        <authorList>
            <person name="Takatani N."/>
            <person name="Nakanishi M."/>
            <person name="Meirelles P."/>
            <person name="Mino S."/>
            <person name="Suda W."/>
            <person name="Oshima K."/>
            <person name="Hattori M."/>
            <person name="Ohkuma M."/>
            <person name="Hosokawa M."/>
            <person name="Miyashita K."/>
            <person name="Thompson F.L."/>
            <person name="Niwa A."/>
            <person name="Sawabe T."/>
            <person name="Sawabe T."/>
        </authorList>
    </citation>
    <scope>NUCLEOTIDE SEQUENCE [LARGE SCALE GENOMIC DNA]</scope>
    <source>
        <strain evidence="7 9">JCM 19301</strain>
        <strain evidence="8">JCM 19302</strain>
        <strain evidence="10">JCM19302</strain>
    </source>
</reference>
<protein>
    <submittedName>
        <fullName evidence="8">Putative outer membrane protein</fullName>
    </submittedName>
</protein>
<dbReference type="Proteomes" id="UP000029641">
    <property type="component" value="Unassembled WGS sequence"/>
</dbReference>
<dbReference type="EMBL" id="BBNS01000020">
    <property type="protein sequence ID" value="GAL72138.1"/>
    <property type="molecule type" value="Genomic_DNA"/>
</dbReference>
<dbReference type="InterPro" id="IPR012944">
    <property type="entry name" value="SusD_RagB_dom"/>
</dbReference>
<evidence type="ECO:0000256" key="1">
    <source>
        <dbReference type="ARBA" id="ARBA00004442"/>
    </source>
</evidence>
<dbReference type="Proteomes" id="UP000029646">
    <property type="component" value="Unassembled WGS sequence"/>
</dbReference>
<evidence type="ECO:0000256" key="2">
    <source>
        <dbReference type="ARBA" id="ARBA00006275"/>
    </source>
</evidence>
<comment type="subcellular location">
    <subcellularLocation>
        <location evidence="1">Cell outer membrane</location>
    </subcellularLocation>
</comment>
<dbReference type="Gene3D" id="1.25.40.390">
    <property type="match status" value="1"/>
</dbReference>
<dbReference type="AlphaFoldDB" id="A0A090W7E8"/>
<dbReference type="InterPro" id="IPR011990">
    <property type="entry name" value="TPR-like_helical_dom_sf"/>
</dbReference>
<dbReference type="eggNOG" id="COG0446">
    <property type="taxonomic scope" value="Bacteria"/>
</dbReference>
<dbReference type="Pfam" id="PF07980">
    <property type="entry name" value="SusD_RagB"/>
    <property type="match status" value="1"/>
</dbReference>
<comment type="similarity">
    <text evidence="2">Belongs to the SusD family.</text>
</comment>
<name>A0A090W7E8_9FLAO</name>
<sequence>MQALADAGQIEYEPSYQNTGYFLKKFLPMTSDRSTGGGATELNYKQHTYMMRLADTYLLEAEALGGTGARAQALLDAVRARVGLPSVPVSMDAIMNERRLELAGEGHRWYDLVRTARAASVLADRGFVAGKNEILPIPLPELENTLLVQNPNY</sequence>
<comment type="caution">
    <text evidence="8">The sequence shown here is derived from an EMBL/GenBank/DDBJ whole genome shotgun (WGS) entry which is preliminary data.</text>
</comment>
<dbReference type="EMBL" id="BBNR01000025">
    <property type="protein sequence ID" value="GAL68812.1"/>
    <property type="molecule type" value="Genomic_DNA"/>
</dbReference>
<evidence type="ECO:0000313" key="10">
    <source>
        <dbReference type="Proteomes" id="UP000029646"/>
    </source>
</evidence>
<proteinExistence type="inferred from homology"/>
<dbReference type="GO" id="GO:0009279">
    <property type="term" value="C:cell outer membrane"/>
    <property type="evidence" value="ECO:0007669"/>
    <property type="project" value="UniProtKB-SubCell"/>
</dbReference>
<evidence type="ECO:0000256" key="3">
    <source>
        <dbReference type="ARBA" id="ARBA00022729"/>
    </source>
</evidence>
<evidence type="ECO:0000256" key="5">
    <source>
        <dbReference type="ARBA" id="ARBA00023237"/>
    </source>
</evidence>
<evidence type="ECO:0000313" key="9">
    <source>
        <dbReference type="Proteomes" id="UP000029641"/>
    </source>
</evidence>
<keyword evidence="4" id="KW-0472">Membrane</keyword>
<dbReference type="SUPFAM" id="SSF48452">
    <property type="entry name" value="TPR-like"/>
    <property type="match status" value="1"/>
</dbReference>
<keyword evidence="3" id="KW-0732">Signal</keyword>
<accession>A0A090W7E8</accession>
<evidence type="ECO:0000256" key="4">
    <source>
        <dbReference type="ARBA" id="ARBA00023136"/>
    </source>
</evidence>
<organism evidence="8 10">
    <name type="scientific">Jejuia pallidilutea</name>
    <dbReference type="NCBI Taxonomy" id="504487"/>
    <lineage>
        <taxon>Bacteria</taxon>
        <taxon>Pseudomonadati</taxon>
        <taxon>Bacteroidota</taxon>
        <taxon>Flavobacteriia</taxon>
        <taxon>Flavobacteriales</taxon>
        <taxon>Flavobacteriaceae</taxon>
        <taxon>Jejuia</taxon>
    </lineage>
</organism>
<feature type="domain" description="RagB/SusD" evidence="6">
    <location>
        <begin position="7"/>
        <end position="115"/>
    </location>
</feature>
<evidence type="ECO:0000313" key="8">
    <source>
        <dbReference type="EMBL" id="GAL72138.1"/>
    </source>
</evidence>
<keyword evidence="5" id="KW-0998">Cell outer membrane</keyword>